<evidence type="ECO:0000256" key="2">
    <source>
        <dbReference type="ARBA" id="ARBA00022574"/>
    </source>
</evidence>
<organism evidence="6 7">
    <name type="scientific">Xenopus laevis</name>
    <name type="common">African clawed frog</name>
    <dbReference type="NCBI Taxonomy" id="8355"/>
    <lineage>
        <taxon>Eukaryota</taxon>
        <taxon>Metazoa</taxon>
        <taxon>Chordata</taxon>
        <taxon>Craniata</taxon>
        <taxon>Vertebrata</taxon>
        <taxon>Euteleostomi</taxon>
        <taxon>Amphibia</taxon>
        <taxon>Batrachia</taxon>
        <taxon>Anura</taxon>
        <taxon>Pipoidea</taxon>
        <taxon>Pipidae</taxon>
        <taxon>Xenopodinae</taxon>
        <taxon>Xenopus</taxon>
        <taxon>Xenopus</taxon>
    </lineage>
</organism>
<dbReference type="Pfam" id="PF15390">
    <property type="entry name" value="WDCP"/>
    <property type="match status" value="1"/>
</dbReference>
<evidence type="ECO:0000313" key="7">
    <source>
        <dbReference type="RefSeq" id="XP_041419512.1"/>
    </source>
</evidence>
<dbReference type="GO" id="GO:0019900">
    <property type="term" value="F:kinase binding"/>
    <property type="evidence" value="ECO:0000318"/>
    <property type="project" value="GO_Central"/>
</dbReference>
<name>A0A1L8GBP7_XENLA</name>
<evidence type="ECO:0000256" key="4">
    <source>
        <dbReference type="ARBA" id="ARBA00023054"/>
    </source>
</evidence>
<dbReference type="OMA" id="WIILTED"/>
<evidence type="ECO:0000256" key="3">
    <source>
        <dbReference type="ARBA" id="ARBA00022737"/>
    </source>
</evidence>
<keyword evidence="3" id="KW-0677">Repeat</keyword>
<dbReference type="OrthoDB" id="6409262at2759"/>
<evidence type="ECO:0000313" key="6">
    <source>
        <dbReference type="Proteomes" id="UP000186698"/>
    </source>
</evidence>
<keyword evidence="6" id="KW-1185">Reference proteome</keyword>
<evidence type="ECO:0000256" key="5">
    <source>
        <dbReference type="SAM" id="MobiDB-lite"/>
    </source>
</evidence>
<accession>A0A1L8GBP7</accession>
<reference evidence="7" key="1">
    <citation type="submission" date="2025-08" db="UniProtKB">
        <authorList>
            <consortium name="RefSeq"/>
        </authorList>
    </citation>
    <scope>IDENTIFICATION</scope>
    <source>
        <strain evidence="7">J_2021</strain>
        <tissue evidence="7">Erythrocytes</tissue>
    </source>
</reference>
<dbReference type="Proteomes" id="UP000186698">
    <property type="component" value="Chromosome 5L"/>
</dbReference>
<dbReference type="SUPFAM" id="SSF82171">
    <property type="entry name" value="DPP6 N-terminal domain-like"/>
    <property type="match status" value="1"/>
</dbReference>
<protein>
    <recommendedName>
        <fullName evidence="1">WD repeat and coiled-coil-containing protein</fullName>
    </recommendedName>
</protein>
<sequence length="715" mass="79794">MDLGKAKLLRNGLNALHQAIHPVYGLAWTDGRQVVLTAIEAAECEEATIGNSVIIGHFEHVYGLYWGPVSETNAPALLAVQHKKHVTIWQLYYSPQEKNKLVVVQTCEVGDPCPVLAQGCVWHPSKDIILIVTKRDLFLLYAPRFENAFFKADIKGIGAICCACWTKEGSRVVVAVESALYSYIWDDVQKTLNPCTFCPVFDIDAKIYAIQPITRNHVAVTTEMPAADCYGNKETISEAPTLQSSLLALDSELSRKNRRMSVESGKSEPVELLRVSSLAPADLPHILARHRKSDPSPLAYMRHNNFTARNKISSSRLIIVSFDNNSTTTRKVSVPGISMPDILVLDANAQRVAVSSNMCNLVVICPIAPSCMPNVQQIKFEETEQVKGACFLNDRTLLVLVGKQRSNDAVLMPLSVSEKYLIYLTTKELTPIEYISSSMVDGSPNVANKDFYDEPMLNKELLMPSNIGIQSPMVRRRLTRSLRSTSREPSPTSSLSDFDENRMMTDSFVSLENLDAGPRNRREMSVDHGRRSRKLHGLVSKELCENNTSEALHLLTNNTEGYNKGEDISITRNLENHESELWDSHYCLSVVKESLRNGMKSQLYPSPEDPHYLFITYQDPAHEGVSEKRTVLLSHGKLHLRTVQDVFQLASIEMKFGSMWIILTEDGEGFVPITFKHNQEVTIRDARERGHSRSSTCCANSITSLGPSANVPQCG</sequence>
<dbReference type="KEGG" id="xla:108716381"/>
<dbReference type="InterPro" id="IPR028041">
    <property type="entry name" value="WDCP"/>
</dbReference>
<dbReference type="AlphaFoldDB" id="A0A1L8GBP7"/>
<dbReference type="GeneID" id="108716381"/>
<dbReference type="CTD" id="108716381"/>
<feature type="region of interest" description="Disordered" evidence="5">
    <location>
        <begin position="480"/>
        <end position="499"/>
    </location>
</feature>
<gene>
    <name evidence="7" type="primary">LOC108716381</name>
</gene>
<evidence type="ECO:0000256" key="1">
    <source>
        <dbReference type="ARBA" id="ARBA00015683"/>
    </source>
</evidence>
<dbReference type="RefSeq" id="XP_041419512.1">
    <property type="nucleotide sequence ID" value="XM_041563578.1"/>
</dbReference>
<keyword evidence="2" id="KW-0853">WD repeat</keyword>
<dbReference type="PANTHER" id="PTHR14897:SF11">
    <property type="entry name" value="WD REPEAT AND COILED-COIL-CONTAINING PROTEIN"/>
    <property type="match status" value="1"/>
</dbReference>
<dbReference type="PaxDb" id="8355-A0A1L8GBP7"/>
<feature type="compositionally biased region" description="Low complexity" evidence="5">
    <location>
        <begin position="481"/>
        <end position="496"/>
    </location>
</feature>
<proteinExistence type="predicted"/>
<dbReference type="PANTHER" id="PTHR14897">
    <property type="entry name" value="WD REPEAT AND COILED-COIL-CONTAINING PROTEIN"/>
    <property type="match status" value="1"/>
</dbReference>
<keyword evidence="4" id="KW-0175">Coiled coil</keyword>